<evidence type="ECO:0000256" key="1">
    <source>
        <dbReference type="SAM" id="SignalP"/>
    </source>
</evidence>
<keyword evidence="4" id="KW-1185">Reference proteome</keyword>
<feature type="signal peptide" evidence="1">
    <location>
        <begin position="1"/>
        <end position="19"/>
    </location>
</feature>
<reference evidence="3 4" key="1">
    <citation type="journal article" date="2014" name="Nat. Commun.">
        <title>Physiological and genomic features of highly alkaliphilic hydrogen-utilizing Betaproteobacteria from a continental serpentinizing site.</title>
        <authorList>
            <person name="Suzuki S."/>
            <person name="Kuenen J.G."/>
            <person name="Schipper K."/>
            <person name="van der Velde S."/>
            <person name="Ishii S."/>
            <person name="Wu A."/>
            <person name="Sorokin D.Y."/>
            <person name="Tenney A."/>
            <person name="Meng X.Y."/>
            <person name="Morrill P.L."/>
            <person name="Kamagata Y."/>
            <person name="Muyzer G."/>
            <person name="Nealson K.H."/>
        </authorList>
    </citation>
    <scope>NUCLEOTIDE SEQUENCE [LARGE SCALE GENOMIC DNA]</scope>
    <source>
        <strain evidence="3 4">A1</strain>
    </source>
</reference>
<keyword evidence="1" id="KW-0732">Signal</keyword>
<evidence type="ECO:0000259" key="2">
    <source>
        <dbReference type="Pfam" id="PF04773"/>
    </source>
</evidence>
<dbReference type="AlphaFoldDB" id="A0A060NK97"/>
<gene>
    <name evidence="3" type="ORF">SRAA_2273</name>
</gene>
<dbReference type="InterPro" id="IPR006860">
    <property type="entry name" value="FecR"/>
</dbReference>
<evidence type="ECO:0000313" key="4">
    <source>
        <dbReference type="Proteomes" id="UP000067461"/>
    </source>
</evidence>
<dbReference type="Gene3D" id="2.60.120.1440">
    <property type="match status" value="1"/>
</dbReference>
<feature type="chain" id="PRO_5001587849" evidence="1">
    <location>
        <begin position="20"/>
        <end position="153"/>
    </location>
</feature>
<name>A0A060NK97_9BURK</name>
<organism evidence="3 4">
    <name type="scientific">Serpentinimonas raichei</name>
    <dbReference type="NCBI Taxonomy" id="1458425"/>
    <lineage>
        <taxon>Bacteria</taxon>
        <taxon>Pseudomonadati</taxon>
        <taxon>Pseudomonadota</taxon>
        <taxon>Betaproteobacteria</taxon>
        <taxon>Burkholderiales</taxon>
        <taxon>Comamonadaceae</taxon>
        <taxon>Serpentinimonas</taxon>
    </lineage>
</organism>
<dbReference type="Pfam" id="PF04773">
    <property type="entry name" value="FecR"/>
    <property type="match status" value="1"/>
</dbReference>
<feature type="domain" description="FecR protein" evidence="2">
    <location>
        <begin position="56"/>
        <end position="147"/>
    </location>
</feature>
<dbReference type="Proteomes" id="UP000067461">
    <property type="component" value="Chromosome"/>
</dbReference>
<proteinExistence type="predicted"/>
<dbReference type="KEGG" id="cbaa:SRAA_2273"/>
<dbReference type="STRING" id="1458425.SRAA_2273"/>
<dbReference type="HOGENOM" id="CLU_122741_0_0_4"/>
<evidence type="ECO:0000313" key="3">
    <source>
        <dbReference type="EMBL" id="BAO82127.1"/>
    </source>
</evidence>
<dbReference type="EMBL" id="AP014568">
    <property type="protein sequence ID" value="BAO82127.1"/>
    <property type="molecule type" value="Genomic_DNA"/>
</dbReference>
<sequence length="153" mass="16000">MLKPAVLLLLLSAVAAAQATGTPIGFVKTVSGQAQVITGPQVQAAVVGTPVHLGSVLRTGARSSLGVTLRDETVMSFGPNTELTVDEFVYAPAQREGRLSTRLARGTLNYVSGAIARHQPENVQVRTPTGTIGIRGTHFVVEVDEVTGQISAR</sequence>
<protein>
    <submittedName>
        <fullName evidence="3">Uncharacterized protein conserved in bacteria</fullName>
    </submittedName>
</protein>
<dbReference type="OrthoDB" id="369729at2"/>
<accession>A0A060NK97</accession>
<dbReference type="PANTHER" id="PTHR38731">
    <property type="entry name" value="LIPL45-RELATED LIPOPROTEIN-RELATED"/>
    <property type="match status" value="1"/>
</dbReference>
<dbReference type="RefSeq" id="WP_045532817.1">
    <property type="nucleotide sequence ID" value="NZ_AP014568.1"/>
</dbReference>